<proteinExistence type="predicted"/>
<sequence length="341" mass="36726">MKFTALKLGVFTLVMLLILAGLVVVFSQYRTGTTEDYHAVFENASSLESGDKVAIAGVTVGTVNGVHITDDNQAMVDFNVDEKYRLSTTTEMAVRYKDLVGNRYVELIKGAEPGTPLGMGATIPVERTEPALDLDTLLGGFKPLFKALDPQQVNMLAKSLIDVFQGQGQQLVSLLGSTSSFSKTLADRDQLIGDVIGNLNAVLGTMDQHKQEFSGIVDNVQKVVSTLAASRDAVVGGTSSINDATGTMASLLEDTRPDLKGDVAELDRLMGLLSTDEATSEFDWVLSNMPAAFRQVVRVGTYGAFFNFYLCGVTFKVGDENNPIYIPLKNQTTGRCAPVDD</sequence>
<reference evidence="3 4" key="1">
    <citation type="submission" date="2019-07" db="EMBL/GenBank/DDBJ databases">
        <title>Tomitella cavernea sp. nov., an actinomycete isolated from soil.</title>
        <authorList>
            <person name="Cheng J."/>
        </authorList>
    </citation>
    <scope>NUCLEOTIDE SEQUENCE [LARGE SCALE GENOMIC DNA]</scope>
    <source>
        <strain evidence="3 4">HY188</strain>
    </source>
</reference>
<evidence type="ECO:0000313" key="3">
    <source>
        <dbReference type="EMBL" id="QDQ99048.1"/>
    </source>
</evidence>
<feature type="domain" description="Mammalian cell entry C-terminal" evidence="2">
    <location>
        <begin position="116"/>
        <end position="327"/>
    </location>
</feature>
<gene>
    <name evidence="3" type="ORF">FO059_05080</name>
</gene>
<dbReference type="NCBIfam" id="TIGR00996">
    <property type="entry name" value="Mtu_fam_mce"/>
    <property type="match status" value="1"/>
</dbReference>
<accession>A0A516X7K6</accession>
<reference evidence="3 4" key="2">
    <citation type="submission" date="2019-07" db="EMBL/GenBank/DDBJ databases">
        <authorList>
            <person name="Huang Y."/>
        </authorList>
    </citation>
    <scope>NUCLEOTIDE SEQUENCE [LARGE SCALE GENOMIC DNA]</scope>
    <source>
        <strain evidence="3 4">HY188</strain>
    </source>
</reference>
<name>A0A516X7K6_9ACTN</name>
<evidence type="ECO:0000313" key="4">
    <source>
        <dbReference type="Proteomes" id="UP000317344"/>
    </source>
</evidence>
<feature type="domain" description="Mce/MlaD" evidence="1">
    <location>
        <begin position="35"/>
        <end position="110"/>
    </location>
</feature>
<dbReference type="InterPro" id="IPR005693">
    <property type="entry name" value="Mce"/>
</dbReference>
<dbReference type="Proteomes" id="UP000317344">
    <property type="component" value="Chromosome"/>
</dbReference>
<dbReference type="OrthoDB" id="338143at2"/>
<dbReference type="KEGG" id="toy:FO059_05080"/>
<dbReference type="PANTHER" id="PTHR33371:SF17">
    <property type="entry name" value="MCE-FAMILY PROTEIN MCE1B"/>
    <property type="match status" value="1"/>
</dbReference>
<dbReference type="PANTHER" id="PTHR33371">
    <property type="entry name" value="INTERMEMBRANE PHOSPHOLIPID TRANSPORT SYSTEM BINDING PROTEIN MLAD-RELATED"/>
    <property type="match status" value="1"/>
</dbReference>
<protein>
    <submittedName>
        <fullName evidence="3">MCE family protein</fullName>
    </submittedName>
</protein>
<dbReference type="InterPro" id="IPR052336">
    <property type="entry name" value="MlaD_Phospholipid_Transporter"/>
</dbReference>
<dbReference type="InterPro" id="IPR024516">
    <property type="entry name" value="Mce_C"/>
</dbReference>
<dbReference type="GO" id="GO:0005576">
    <property type="term" value="C:extracellular region"/>
    <property type="evidence" value="ECO:0007669"/>
    <property type="project" value="TreeGrafter"/>
</dbReference>
<evidence type="ECO:0000259" key="1">
    <source>
        <dbReference type="Pfam" id="PF02470"/>
    </source>
</evidence>
<dbReference type="Pfam" id="PF11887">
    <property type="entry name" value="Mce4_CUP1"/>
    <property type="match status" value="1"/>
</dbReference>
<dbReference type="Pfam" id="PF02470">
    <property type="entry name" value="MlaD"/>
    <property type="match status" value="1"/>
</dbReference>
<evidence type="ECO:0000259" key="2">
    <source>
        <dbReference type="Pfam" id="PF11887"/>
    </source>
</evidence>
<dbReference type="EMBL" id="CP041765">
    <property type="protein sequence ID" value="QDQ99048.1"/>
    <property type="molecule type" value="Genomic_DNA"/>
</dbReference>
<keyword evidence="4" id="KW-1185">Reference proteome</keyword>
<dbReference type="InterPro" id="IPR003399">
    <property type="entry name" value="Mce/MlaD"/>
</dbReference>
<dbReference type="GO" id="GO:0051701">
    <property type="term" value="P:biological process involved in interaction with host"/>
    <property type="evidence" value="ECO:0007669"/>
    <property type="project" value="TreeGrafter"/>
</dbReference>
<organism evidence="3 4">
    <name type="scientific">Tomitella fengzijianii</name>
    <dbReference type="NCBI Taxonomy" id="2597660"/>
    <lineage>
        <taxon>Bacteria</taxon>
        <taxon>Bacillati</taxon>
        <taxon>Actinomycetota</taxon>
        <taxon>Actinomycetes</taxon>
        <taxon>Mycobacteriales</taxon>
        <taxon>Tomitella</taxon>
    </lineage>
</organism>
<dbReference type="AlphaFoldDB" id="A0A516X7K6"/>